<dbReference type="InterPro" id="IPR052991">
    <property type="entry name" value="Non-func_TypeII_TA_Antitoxin"/>
</dbReference>
<dbReference type="GO" id="GO:0006355">
    <property type="term" value="P:regulation of DNA-templated transcription"/>
    <property type="evidence" value="ECO:0007669"/>
    <property type="project" value="InterPro"/>
</dbReference>
<dbReference type="Gene3D" id="1.10.1220.10">
    <property type="entry name" value="Met repressor-like"/>
    <property type="match status" value="1"/>
</dbReference>
<dbReference type="CDD" id="cd22233">
    <property type="entry name" value="RHH_CopAso-like"/>
    <property type="match status" value="1"/>
</dbReference>
<dbReference type="SUPFAM" id="SSF47598">
    <property type="entry name" value="Ribbon-helix-helix"/>
    <property type="match status" value="1"/>
</dbReference>
<reference evidence="2" key="1">
    <citation type="submission" date="2020-02" db="EMBL/GenBank/DDBJ databases">
        <authorList>
            <person name="Meier V. D."/>
        </authorList>
    </citation>
    <scope>NUCLEOTIDE SEQUENCE</scope>
    <source>
        <strain evidence="2">AVDCRST_MAG18</strain>
    </source>
</reference>
<dbReference type="PANTHER" id="PTHR40688">
    <property type="match status" value="1"/>
</dbReference>
<dbReference type="AlphaFoldDB" id="A0A6J4UU80"/>
<dbReference type="Pfam" id="PF01402">
    <property type="entry name" value="RHH_1"/>
    <property type="match status" value="1"/>
</dbReference>
<dbReference type="InterPro" id="IPR010985">
    <property type="entry name" value="Ribbon_hlx_hlx"/>
</dbReference>
<dbReference type="PANTHER" id="PTHR40688:SF2">
    <property type="entry name" value="RIBBON-HELIX-HELIX PROTEIN COPG DOMAIN-CONTAINING PROTEIN"/>
    <property type="match status" value="1"/>
</dbReference>
<sequence>MSRTFSIRLDDDTASKLDRLALALDRPQSWLIERAITEYVGAQWWQLEAVADALTAYRGGAEVLTPHDEVMDRVEARLRTEGL</sequence>
<organism evidence="2">
    <name type="scientific">uncultured Thermomicrobiales bacterium</name>
    <dbReference type="NCBI Taxonomy" id="1645740"/>
    <lineage>
        <taxon>Bacteria</taxon>
        <taxon>Pseudomonadati</taxon>
        <taxon>Thermomicrobiota</taxon>
        <taxon>Thermomicrobia</taxon>
        <taxon>Thermomicrobiales</taxon>
        <taxon>environmental samples</taxon>
    </lineage>
</organism>
<proteinExistence type="predicted"/>
<accession>A0A6J4UU80</accession>
<name>A0A6J4UU80_9BACT</name>
<gene>
    <name evidence="2" type="ORF">AVDCRST_MAG18-704</name>
</gene>
<dbReference type="InterPro" id="IPR013321">
    <property type="entry name" value="Arc_rbn_hlx_hlx"/>
</dbReference>
<evidence type="ECO:0000259" key="1">
    <source>
        <dbReference type="Pfam" id="PF01402"/>
    </source>
</evidence>
<evidence type="ECO:0000313" key="2">
    <source>
        <dbReference type="EMBL" id="CAA9556371.1"/>
    </source>
</evidence>
<protein>
    <recommendedName>
        <fullName evidence="1">Ribbon-helix-helix protein CopG domain-containing protein</fullName>
    </recommendedName>
</protein>
<feature type="domain" description="Ribbon-helix-helix protein CopG" evidence="1">
    <location>
        <begin position="4"/>
        <end position="41"/>
    </location>
</feature>
<dbReference type="InterPro" id="IPR002145">
    <property type="entry name" value="CopG"/>
</dbReference>
<dbReference type="EMBL" id="CADCWN010000053">
    <property type="protein sequence ID" value="CAA9556371.1"/>
    <property type="molecule type" value="Genomic_DNA"/>
</dbReference>